<evidence type="ECO:0000256" key="8">
    <source>
        <dbReference type="ARBA" id="ARBA00022848"/>
    </source>
</evidence>
<comment type="cofactor">
    <cofactor evidence="1 13">
        <name>heme</name>
        <dbReference type="ChEBI" id="CHEBI:30413"/>
    </cofactor>
</comment>
<keyword evidence="8" id="KW-0492">Microsome</keyword>
<keyword evidence="17" id="KW-1185">Reference proteome</keyword>
<dbReference type="PROSITE" id="PS00086">
    <property type="entry name" value="CYTOCHROME_P450"/>
    <property type="match status" value="1"/>
</dbReference>
<dbReference type="InterPro" id="IPR017972">
    <property type="entry name" value="Cyt_P450_CS"/>
</dbReference>
<keyword evidence="15" id="KW-0812">Transmembrane</keyword>
<feature type="transmembrane region" description="Helical" evidence="15">
    <location>
        <begin position="7"/>
        <end position="31"/>
    </location>
</feature>
<sequence length="502" mass="56964">MALVETLLMHVSTTGALLAAVLLLLMVYLFFISSSSSGDPPGPKPLPLLGNLHLLDLRQPHLSKKYGSVFTVYFGPKKAVVLAGYKTVKHALVNQAEEFGQRDITPIFRDISHGFGIVFANGDSWKEMRRFALSTLRDFGMGKKLSEQKILDEMGYLREVFEKFQGNPFDTNKPVNHAVSNIISAIVYGKRFEYEDPVFQGMVERSNQNIRILGSAVIQIYNMCPFLGPWLKTWRTLVENIDSNKREIKELVKVLQETLNPLESRGFIDTFLIQKESIQESGEKDSHFHEQNLVNTVSNLFSAGTDTTATTLRWGLMLMAKYPHIQDRVQKEIDQKLAGRQPVSEDRKNLPYTDAVIHEIQRLGNIVPLNVPHMTSCDVNFNGYFIKKGTCVLPLLMSVLRDENEWETPNTFNPEHFLDEEGRLRKRDAFMPFSAGRRMCPGESLARMELFLFFTSLLQHFRFTPPPGVSEDDLDLTPVVGLTLSPSPHKLCAISRAERQQN</sequence>
<evidence type="ECO:0000256" key="3">
    <source>
        <dbReference type="ARBA" id="ARBA00004586"/>
    </source>
</evidence>
<evidence type="ECO:0000256" key="13">
    <source>
        <dbReference type="PIRSR" id="PIRSR602401-1"/>
    </source>
</evidence>
<organism evidence="16 17">
    <name type="scientific">Labeo rohita</name>
    <name type="common">Indian major carp</name>
    <name type="synonym">Cyprinus rohita</name>
    <dbReference type="NCBI Taxonomy" id="84645"/>
    <lineage>
        <taxon>Eukaryota</taxon>
        <taxon>Metazoa</taxon>
        <taxon>Chordata</taxon>
        <taxon>Craniata</taxon>
        <taxon>Vertebrata</taxon>
        <taxon>Euteleostomi</taxon>
        <taxon>Actinopterygii</taxon>
        <taxon>Neopterygii</taxon>
        <taxon>Teleostei</taxon>
        <taxon>Ostariophysi</taxon>
        <taxon>Cypriniformes</taxon>
        <taxon>Cyprinidae</taxon>
        <taxon>Labeoninae</taxon>
        <taxon>Labeonini</taxon>
        <taxon>Labeo</taxon>
    </lineage>
</organism>
<evidence type="ECO:0000256" key="15">
    <source>
        <dbReference type="SAM" id="Phobius"/>
    </source>
</evidence>
<evidence type="ECO:0007829" key="18">
    <source>
        <dbReference type="PeptideAtlas" id="A0A498MRD5"/>
    </source>
</evidence>
<keyword evidence="6 13" id="KW-0479">Metal-binding</keyword>
<dbReference type="PRINTS" id="PR00463">
    <property type="entry name" value="EP450I"/>
</dbReference>
<dbReference type="InterPro" id="IPR050182">
    <property type="entry name" value="Cytochrome_P450_fam2"/>
</dbReference>
<dbReference type="Pfam" id="PF00067">
    <property type="entry name" value="p450"/>
    <property type="match status" value="1"/>
</dbReference>
<dbReference type="Gene3D" id="1.10.630.10">
    <property type="entry name" value="Cytochrome P450"/>
    <property type="match status" value="1"/>
</dbReference>
<evidence type="ECO:0000256" key="5">
    <source>
        <dbReference type="ARBA" id="ARBA00022617"/>
    </source>
</evidence>
<dbReference type="AlphaFoldDB" id="A0A498MRD5"/>
<dbReference type="PRINTS" id="PR00385">
    <property type="entry name" value="P450"/>
</dbReference>
<evidence type="ECO:0000256" key="10">
    <source>
        <dbReference type="ARBA" id="ARBA00023004"/>
    </source>
</evidence>
<dbReference type="EMBL" id="QBIY01012549">
    <property type="protein sequence ID" value="RXN24169.1"/>
    <property type="molecule type" value="Genomic_DNA"/>
</dbReference>
<dbReference type="GO" id="GO:0005789">
    <property type="term" value="C:endoplasmic reticulum membrane"/>
    <property type="evidence" value="ECO:0007669"/>
    <property type="project" value="UniProtKB-SubCell"/>
</dbReference>
<evidence type="ECO:0000256" key="7">
    <source>
        <dbReference type="ARBA" id="ARBA00022824"/>
    </source>
</evidence>
<keyword evidence="5 13" id="KW-0349">Heme</keyword>
<evidence type="ECO:0000256" key="11">
    <source>
        <dbReference type="ARBA" id="ARBA00023033"/>
    </source>
</evidence>
<evidence type="ECO:0000256" key="4">
    <source>
        <dbReference type="ARBA" id="ARBA00010617"/>
    </source>
</evidence>
<evidence type="ECO:0000256" key="2">
    <source>
        <dbReference type="ARBA" id="ARBA00004524"/>
    </source>
</evidence>
<comment type="caution">
    <text evidence="16">The sequence shown here is derived from an EMBL/GenBank/DDBJ whole genome shotgun (WGS) entry which is preliminary data.</text>
</comment>
<keyword evidence="11 14" id="KW-0503">Monooxygenase</keyword>
<feature type="binding site" description="axial binding residue" evidence="13">
    <location>
        <position position="440"/>
    </location>
    <ligand>
        <name>heme</name>
        <dbReference type="ChEBI" id="CHEBI:30413"/>
    </ligand>
    <ligandPart>
        <name>Fe</name>
        <dbReference type="ChEBI" id="CHEBI:18248"/>
    </ligandPart>
</feature>
<evidence type="ECO:0000256" key="14">
    <source>
        <dbReference type="RuleBase" id="RU000461"/>
    </source>
</evidence>
<keyword evidence="7" id="KW-0256">Endoplasmic reticulum</keyword>
<dbReference type="GO" id="GO:0006082">
    <property type="term" value="P:organic acid metabolic process"/>
    <property type="evidence" value="ECO:0007669"/>
    <property type="project" value="TreeGrafter"/>
</dbReference>
<keyword evidence="10 13" id="KW-0408">Iron</keyword>
<dbReference type="GO" id="GO:0006805">
    <property type="term" value="P:xenobiotic metabolic process"/>
    <property type="evidence" value="ECO:0007669"/>
    <property type="project" value="TreeGrafter"/>
</dbReference>
<dbReference type="InterPro" id="IPR001128">
    <property type="entry name" value="Cyt_P450"/>
</dbReference>
<evidence type="ECO:0000256" key="6">
    <source>
        <dbReference type="ARBA" id="ARBA00022723"/>
    </source>
</evidence>
<evidence type="ECO:0000256" key="9">
    <source>
        <dbReference type="ARBA" id="ARBA00023002"/>
    </source>
</evidence>
<name>A0A498MRD5_LABRO</name>
<dbReference type="SUPFAM" id="SSF48264">
    <property type="entry name" value="Cytochrome P450"/>
    <property type="match status" value="1"/>
</dbReference>
<dbReference type="PANTHER" id="PTHR24300:SF319">
    <property type="entry name" value="CYTOCHROME P450, FAMILY 2, SUBFAMILY AC, POLYPEPTIDE 1"/>
    <property type="match status" value="1"/>
</dbReference>
<keyword evidence="18" id="KW-1267">Proteomics identification</keyword>
<evidence type="ECO:0000256" key="1">
    <source>
        <dbReference type="ARBA" id="ARBA00001971"/>
    </source>
</evidence>
<dbReference type="InterPro" id="IPR002401">
    <property type="entry name" value="Cyt_P450_E_grp-I"/>
</dbReference>
<evidence type="ECO:0000313" key="17">
    <source>
        <dbReference type="Proteomes" id="UP000290572"/>
    </source>
</evidence>
<keyword evidence="9 14" id="KW-0560">Oxidoreductase</keyword>
<gene>
    <name evidence="16" type="ORF">ROHU_006300</name>
</gene>
<dbReference type="GO" id="GO:0016712">
    <property type="term" value="F:oxidoreductase activity, acting on paired donors, with incorporation or reduction of molecular oxygen, reduced flavin or flavoprotein as one donor, and incorporation of one atom of oxygen"/>
    <property type="evidence" value="ECO:0007669"/>
    <property type="project" value="TreeGrafter"/>
</dbReference>
<proteinExistence type="evidence at protein level"/>
<dbReference type="PANTHER" id="PTHR24300">
    <property type="entry name" value="CYTOCHROME P450 508A4-RELATED"/>
    <property type="match status" value="1"/>
</dbReference>
<dbReference type="FunFam" id="1.10.630.10:FF:000010">
    <property type="entry name" value="cytochrome P450 2W1 isoform X2"/>
    <property type="match status" value="1"/>
</dbReference>
<accession>A0A498MRD5</accession>
<comment type="similarity">
    <text evidence="4 14">Belongs to the cytochrome P450 family.</text>
</comment>
<dbReference type="GO" id="GO:0005506">
    <property type="term" value="F:iron ion binding"/>
    <property type="evidence" value="ECO:0007669"/>
    <property type="project" value="InterPro"/>
</dbReference>
<reference evidence="16 17" key="1">
    <citation type="submission" date="2018-03" db="EMBL/GenBank/DDBJ databases">
        <title>Draft genome sequence of Rohu Carp (Labeo rohita).</title>
        <authorList>
            <person name="Das P."/>
            <person name="Kushwaha B."/>
            <person name="Joshi C.G."/>
            <person name="Kumar D."/>
            <person name="Nagpure N.S."/>
            <person name="Sahoo L."/>
            <person name="Das S.P."/>
            <person name="Bit A."/>
            <person name="Patnaik S."/>
            <person name="Meher P.K."/>
            <person name="Jayasankar P."/>
            <person name="Koringa P.G."/>
            <person name="Patel N.V."/>
            <person name="Hinsu A.T."/>
            <person name="Kumar R."/>
            <person name="Pandey M."/>
            <person name="Agarwal S."/>
            <person name="Srivastava S."/>
            <person name="Singh M."/>
            <person name="Iquebal M.A."/>
            <person name="Jaiswal S."/>
            <person name="Angadi U.B."/>
            <person name="Kumar N."/>
            <person name="Raza M."/>
            <person name="Shah T.M."/>
            <person name="Rai A."/>
            <person name="Jena J.K."/>
        </authorList>
    </citation>
    <scope>NUCLEOTIDE SEQUENCE [LARGE SCALE GENOMIC DNA]</scope>
    <source>
        <strain evidence="16">DASCIFA01</strain>
        <tissue evidence="16">Testis</tissue>
    </source>
</reference>
<evidence type="ECO:0000256" key="12">
    <source>
        <dbReference type="ARBA" id="ARBA00023136"/>
    </source>
</evidence>
<dbReference type="STRING" id="84645.A0A498MRD5"/>
<comment type="subcellular location">
    <subcellularLocation>
        <location evidence="3">Endoplasmic reticulum membrane</location>
    </subcellularLocation>
    <subcellularLocation>
        <location evidence="2">Microsome membrane</location>
    </subcellularLocation>
</comment>
<dbReference type="Proteomes" id="UP000290572">
    <property type="component" value="Unassembled WGS sequence"/>
</dbReference>
<dbReference type="InterPro" id="IPR036396">
    <property type="entry name" value="Cyt_P450_sf"/>
</dbReference>
<evidence type="ECO:0000313" key="16">
    <source>
        <dbReference type="EMBL" id="RXN24169.1"/>
    </source>
</evidence>
<dbReference type="GO" id="GO:0020037">
    <property type="term" value="F:heme binding"/>
    <property type="evidence" value="ECO:0007669"/>
    <property type="project" value="InterPro"/>
</dbReference>
<dbReference type="GO" id="GO:0046222">
    <property type="term" value="P:aflatoxin metabolic process"/>
    <property type="evidence" value="ECO:0007669"/>
    <property type="project" value="UniProtKB-ARBA"/>
</dbReference>
<protein>
    <submittedName>
        <fullName evidence="16">Cytochrome P450 2K1-like protein</fullName>
    </submittedName>
</protein>
<keyword evidence="12 15" id="KW-0472">Membrane</keyword>
<keyword evidence="15" id="KW-1133">Transmembrane helix</keyword>